<feature type="region of interest" description="Disordered" evidence="1">
    <location>
        <begin position="1"/>
        <end position="31"/>
    </location>
</feature>
<name>A0ABW6QMS1_9NOCA</name>
<evidence type="ECO:0000313" key="3">
    <source>
        <dbReference type="Proteomes" id="UP001601948"/>
    </source>
</evidence>
<protein>
    <submittedName>
        <fullName evidence="2">Uncharacterized protein</fullName>
    </submittedName>
</protein>
<sequence length="54" mass="5535">MGVMGELFPGKKLTDEGSEDSDGQSHTPRLALDLEAGVIRISSPAAPAEPVEGA</sequence>
<proteinExistence type="predicted"/>
<dbReference type="EMBL" id="JBIAPI010000001">
    <property type="protein sequence ID" value="MFF3222503.1"/>
    <property type="molecule type" value="Genomic_DNA"/>
</dbReference>
<gene>
    <name evidence="2" type="ORF">ACFYV7_06880</name>
</gene>
<comment type="caution">
    <text evidence="2">The sequence shown here is derived from an EMBL/GenBank/DDBJ whole genome shotgun (WGS) entry which is preliminary data.</text>
</comment>
<reference evidence="2 3" key="1">
    <citation type="submission" date="2024-10" db="EMBL/GenBank/DDBJ databases">
        <title>The Natural Products Discovery Center: Release of the First 8490 Sequenced Strains for Exploring Actinobacteria Biosynthetic Diversity.</title>
        <authorList>
            <person name="Kalkreuter E."/>
            <person name="Kautsar S.A."/>
            <person name="Yang D."/>
            <person name="Bader C.D."/>
            <person name="Teijaro C.N."/>
            <person name="Fluegel L."/>
            <person name="Davis C.M."/>
            <person name="Simpson J.R."/>
            <person name="Lauterbach L."/>
            <person name="Steele A.D."/>
            <person name="Gui C."/>
            <person name="Meng S."/>
            <person name="Li G."/>
            <person name="Viehrig K."/>
            <person name="Ye F."/>
            <person name="Su P."/>
            <person name="Kiefer A.F."/>
            <person name="Nichols A."/>
            <person name="Cepeda A.J."/>
            <person name="Yan W."/>
            <person name="Fan B."/>
            <person name="Jiang Y."/>
            <person name="Adhikari A."/>
            <person name="Zheng C.-J."/>
            <person name="Schuster L."/>
            <person name="Cowan T.M."/>
            <person name="Smanski M.J."/>
            <person name="Chevrette M.G."/>
            <person name="De Carvalho L.P.S."/>
            <person name="Shen B."/>
        </authorList>
    </citation>
    <scope>NUCLEOTIDE SEQUENCE [LARGE SCALE GENOMIC DNA]</scope>
    <source>
        <strain evidence="2 3">NPDC003040</strain>
    </source>
</reference>
<accession>A0ABW6QMS1</accession>
<organism evidence="2 3">
    <name type="scientific">Nocardia suismassiliense</name>
    <dbReference type="NCBI Taxonomy" id="2077092"/>
    <lineage>
        <taxon>Bacteria</taxon>
        <taxon>Bacillati</taxon>
        <taxon>Actinomycetota</taxon>
        <taxon>Actinomycetes</taxon>
        <taxon>Mycobacteriales</taxon>
        <taxon>Nocardiaceae</taxon>
        <taxon>Nocardia</taxon>
    </lineage>
</organism>
<keyword evidence="3" id="KW-1185">Reference proteome</keyword>
<dbReference type="Proteomes" id="UP001601948">
    <property type="component" value="Unassembled WGS sequence"/>
</dbReference>
<evidence type="ECO:0000313" key="2">
    <source>
        <dbReference type="EMBL" id="MFF3222503.1"/>
    </source>
</evidence>
<evidence type="ECO:0000256" key="1">
    <source>
        <dbReference type="SAM" id="MobiDB-lite"/>
    </source>
</evidence>
<dbReference type="RefSeq" id="WP_387714567.1">
    <property type="nucleotide sequence ID" value="NZ_JBIAPI010000001.1"/>
</dbReference>